<organism evidence="1 2">
    <name type="scientific">Mediterraneibacter gnavus</name>
    <name type="common">Ruminococcus gnavus</name>
    <dbReference type="NCBI Taxonomy" id="33038"/>
    <lineage>
        <taxon>Bacteria</taxon>
        <taxon>Bacillati</taxon>
        <taxon>Bacillota</taxon>
        <taxon>Clostridia</taxon>
        <taxon>Lachnospirales</taxon>
        <taxon>Lachnospiraceae</taxon>
        <taxon>Mediterraneibacter</taxon>
    </lineage>
</organism>
<protein>
    <recommendedName>
        <fullName evidence="3">Phage tail protein</fullName>
    </recommendedName>
</protein>
<evidence type="ECO:0000313" key="1">
    <source>
        <dbReference type="EMBL" id="PLT75642.1"/>
    </source>
</evidence>
<sequence length="776" mass="82064">MGYDGSLKFNTKINESGFNSGISKLGSVASGGLKVIAGSVAGVAAAFGAVSKMSLDSVASLEQNIGGVETLFKDSAQTVIDNANNAYKTAGVSANKYMETVTSFSASLLQGLGNNTAEAARIADMAMVDMSDNANKFGSNMTDIQNAYQGFAKQNYTMLDNLKLGYGGTQTEMIRLINDSGILNEKIENLDNVSFDQIIQAIHKIQENMGIAGTTSEEALTTIEGSVQSAKAAFDNFLNGSSSPQELADAVKSAAENITNNLMQIVPRLAKELPEVGNLLMESLSQSLNSGKLGEMMQIGGQVISNITTGIIQALPGIVTASAQIISSFAENISTSIPQLLSSGIQIIQAIISGMMQVLPSVGLLITQLITTLYEQITSQGPSLLQQGYELLSNLIDGFVKAIPEALPKVLDFIQGIGEKLAEAAPVMIQKGFELLQKLVEGIVTAIPILIERVPEIISTFANIINDNFPTILMKGAELLGQLALGLIQAIPTLIANIPQIIAAIVDVLMAFQWLNLGKTIITALGNGIKSMVGFVKQCGESILEGIKTSVQNLPNTLMNIGRTAMSGLGNVISSAVGSLKGAASNIVNAIVSTISSIPGQMASIGSNIVQGLWNGISNMTGWIIDKIGGFASSVVSSIKDFFGIHSPSRVMRDQVGKYLAMGVGAGYEEYMPYKEMKKVSGKVVSQLSASVSGITLSVPESAGSQTYQKSAGIRKSENNNELLYAVDRLSRLANRPLEIVNKIDSVETSRVLATPMEKQIEKNSSFRKMLGGDRN</sequence>
<gene>
    <name evidence="1" type="ORF">CDL23_08100</name>
</gene>
<evidence type="ECO:0008006" key="3">
    <source>
        <dbReference type="Google" id="ProtNLM"/>
    </source>
</evidence>
<dbReference type="EMBL" id="NIHT01000010">
    <property type="protein sequence ID" value="PLT75642.1"/>
    <property type="molecule type" value="Genomic_DNA"/>
</dbReference>
<dbReference type="InterPro" id="IPR016024">
    <property type="entry name" value="ARM-type_fold"/>
</dbReference>
<dbReference type="AlphaFoldDB" id="A0A2N5PKJ6"/>
<name>A0A2N5PKJ6_MEDGN</name>
<comment type="caution">
    <text evidence="1">The sequence shown here is derived from an EMBL/GenBank/DDBJ whole genome shotgun (WGS) entry which is preliminary data.</text>
</comment>
<proteinExistence type="predicted"/>
<dbReference type="RefSeq" id="WP_101883973.1">
    <property type="nucleotide sequence ID" value="NZ_NIHT01000010.1"/>
</dbReference>
<evidence type="ECO:0000313" key="2">
    <source>
        <dbReference type="Proteomes" id="UP000235093"/>
    </source>
</evidence>
<dbReference type="SUPFAM" id="SSF48371">
    <property type="entry name" value="ARM repeat"/>
    <property type="match status" value="1"/>
</dbReference>
<accession>A0A2N5PKJ6</accession>
<dbReference type="Proteomes" id="UP000235093">
    <property type="component" value="Unassembled WGS sequence"/>
</dbReference>
<reference evidence="1 2" key="1">
    <citation type="journal article" date="2017" name="Genome Med.">
        <title>A novel Ruminococcus gnavus clade enriched in inflammatory bowel disease patients.</title>
        <authorList>
            <person name="Hall A.B."/>
            <person name="Yassour M."/>
            <person name="Sauk J."/>
            <person name="Garner A."/>
            <person name="Jiang X."/>
            <person name="Arthur T."/>
            <person name="Lagoudas G.K."/>
            <person name="Vatanen T."/>
            <person name="Fornelos N."/>
            <person name="Wilson R."/>
            <person name="Bertha M."/>
            <person name="Cohen M."/>
            <person name="Garber J."/>
            <person name="Khalili H."/>
            <person name="Gevers D."/>
            <person name="Ananthakrishnan A.N."/>
            <person name="Kugathasan S."/>
            <person name="Lander E.S."/>
            <person name="Blainey P."/>
            <person name="Vlamakis H."/>
            <person name="Xavier R.J."/>
            <person name="Huttenhower C."/>
        </authorList>
    </citation>
    <scope>NUCLEOTIDE SEQUENCE [LARGE SCALE GENOMIC DNA]</scope>
    <source>
        <strain evidence="1 2">RJX1125</strain>
    </source>
</reference>